<protein>
    <submittedName>
        <fullName evidence="2">Uncharacterized protein</fullName>
    </submittedName>
</protein>
<dbReference type="Proteomes" id="UP000399805">
    <property type="component" value="Unassembled WGS sequence"/>
</dbReference>
<dbReference type="EMBL" id="CABVGP010000001">
    <property type="protein sequence ID" value="VVJ18976.1"/>
    <property type="molecule type" value="Genomic_DNA"/>
</dbReference>
<organism evidence="2 3">
    <name type="scientific">Amycolatopsis camponoti</name>
    <dbReference type="NCBI Taxonomy" id="2606593"/>
    <lineage>
        <taxon>Bacteria</taxon>
        <taxon>Bacillati</taxon>
        <taxon>Actinomycetota</taxon>
        <taxon>Actinomycetes</taxon>
        <taxon>Pseudonocardiales</taxon>
        <taxon>Pseudonocardiaceae</taxon>
        <taxon>Amycolatopsis</taxon>
    </lineage>
</organism>
<proteinExistence type="predicted"/>
<sequence length="94" mass="10352">MCRSRGGRGERRTADAGSNTGKIGSGHADTVPIRFRLYHKNKYSTRRRAFRLGCGHRGRGGAVARAAIVDASRVSGVPDGIRQVRVCPTVFWRR</sequence>
<evidence type="ECO:0000313" key="3">
    <source>
        <dbReference type="Proteomes" id="UP000399805"/>
    </source>
</evidence>
<accession>A0A6I8LU37</accession>
<keyword evidence="3" id="KW-1185">Reference proteome</keyword>
<evidence type="ECO:0000256" key="1">
    <source>
        <dbReference type="SAM" id="MobiDB-lite"/>
    </source>
</evidence>
<feature type="region of interest" description="Disordered" evidence="1">
    <location>
        <begin position="1"/>
        <end position="28"/>
    </location>
</feature>
<gene>
    <name evidence="2" type="ORF">AA23TX_03997</name>
</gene>
<name>A0A6I8LU37_9PSEU</name>
<dbReference type="AlphaFoldDB" id="A0A6I8LU37"/>
<reference evidence="2 3" key="1">
    <citation type="submission" date="2019-09" db="EMBL/GenBank/DDBJ databases">
        <authorList>
            <person name="Leyn A S."/>
        </authorList>
    </citation>
    <scope>NUCLEOTIDE SEQUENCE [LARGE SCALE GENOMIC DNA]</scope>
    <source>
        <strain evidence="2">AA231_1</strain>
    </source>
</reference>
<evidence type="ECO:0000313" key="2">
    <source>
        <dbReference type="EMBL" id="VVJ18976.1"/>
    </source>
</evidence>